<dbReference type="SUPFAM" id="SSF56672">
    <property type="entry name" value="DNA/RNA polymerases"/>
    <property type="match status" value="1"/>
</dbReference>
<dbReference type="Proteomes" id="UP000076925">
    <property type="component" value="Unassembled WGS sequence"/>
</dbReference>
<name>A0A139XH31_9CYAN</name>
<protein>
    <submittedName>
        <fullName evidence="2">RNA-dependent DNA polymerase</fullName>
    </submittedName>
</protein>
<dbReference type="OrthoDB" id="468044at2"/>
<gene>
    <name evidence="2" type="ORF">WA1_02345</name>
</gene>
<dbReference type="PANTHER" id="PTHR34047">
    <property type="entry name" value="NUCLEAR INTRON MATURASE 1, MITOCHONDRIAL-RELATED"/>
    <property type="match status" value="1"/>
</dbReference>
<evidence type="ECO:0000313" key="3">
    <source>
        <dbReference type="Proteomes" id="UP000076925"/>
    </source>
</evidence>
<dbReference type="CDD" id="cd01651">
    <property type="entry name" value="RT_G2_intron"/>
    <property type="match status" value="1"/>
</dbReference>
<dbReference type="AlphaFoldDB" id="A0A139XH31"/>
<dbReference type="InterPro" id="IPR013597">
    <property type="entry name" value="Mat_intron_G2"/>
</dbReference>
<evidence type="ECO:0000259" key="1">
    <source>
        <dbReference type="PROSITE" id="PS50878"/>
    </source>
</evidence>
<dbReference type="STRING" id="128403.WA1_02345"/>
<dbReference type="RefSeq" id="WP_017741294.1">
    <property type="nucleotide sequence ID" value="NZ_KQ976354.1"/>
</dbReference>
<proteinExistence type="predicted"/>
<dbReference type="Pfam" id="PF00078">
    <property type="entry name" value="RVT_1"/>
    <property type="match status" value="1"/>
</dbReference>
<organism evidence="2 3">
    <name type="scientific">Scytonema hofmannii PCC 7110</name>
    <dbReference type="NCBI Taxonomy" id="128403"/>
    <lineage>
        <taxon>Bacteria</taxon>
        <taxon>Bacillati</taxon>
        <taxon>Cyanobacteriota</taxon>
        <taxon>Cyanophyceae</taxon>
        <taxon>Nostocales</taxon>
        <taxon>Scytonemataceae</taxon>
        <taxon>Scytonema</taxon>
    </lineage>
</organism>
<dbReference type="InterPro" id="IPR051083">
    <property type="entry name" value="GrpII_Intron_Splice-Mob/Def"/>
</dbReference>
<sequence>MIRHSSNISESWKRLPWKKFRQNLFRLQKRVYKAVCVGDLRKARSLQKLILKSTSAIMLAIRQVSQLNAGKKTPGVDGIAKLSFEQRFQLAEELRKSGKQWQHQGLREIPIPKKNGKTRILKVPTMSDRAWQCLVKYALEAAHEATFHAHSYGFRTGRSTHDAQKFMFYHLRSQSNGIEKRVIELDIKKCFDRISHSAIMDRLIAPKSIKLGIFRCLKAGVNPEFPEQGTPQGGVVSPLLANISLNGIEEIHKSVRYADDMVIILKPQDEADKILGKISQFLADRGMEISEEKTKLTKATDGFDFLGWHFKVQSNGKFRSYPSEDNFKAFRKKVKAIINNSNYGATVKAIKLAPVVRGWRNYHRYCKMDGSKFSLYHIANRAYKVFNKESKQNRYSSKKLLDKAFPSVPYSENNHVIVKRNKSPFDGDLVYWSDRNSKLYDGETSAALKRQNHTCAACGMKFLSDERVHLHHIDGNHSNWRKNNLAAIHESCHDYIHMGQKSKH</sequence>
<dbReference type="PROSITE" id="PS00028">
    <property type="entry name" value="ZINC_FINGER_C2H2_1"/>
    <property type="match status" value="1"/>
</dbReference>
<dbReference type="SMART" id="SM00507">
    <property type="entry name" value="HNHc"/>
    <property type="match status" value="1"/>
</dbReference>
<keyword evidence="3" id="KW-1185">Reference proteome</keyword>
<dbReference type="Pfam" id="PF08388">
    <property type="entry name" value="GIIM"/>
    <property type="match status" value="1"/>
</dbReference>
<dbReference type="InterPro" id="IPR000477">
    <property type="entry name" value="RT_dom"/>
</dbReference>
<comment type="caution">
    <text evidence="2">The sequence shown here is derived from an EMBL/GenBank/DDBJ whole genome shotgun (WGS) entry which is preliminary data.</text>
</comment>
<evidence type="ECO:0000313" key="2">
    <source>
        <dbReference type="EMBL" id="KYC44004.1"/>
    </source>
</evidence>
<dbReference type="InterPro" id="IPR025960">
    <property type="entry name" value="RVT_N"/>
</dbReference>
<dbReference type="Pfam" id="PF13655">
    <property type="entry name" value="RVT_N"/>
    <property type="match status" value="1"/>
</dbReference>
<dbReference type="EMBL" id="ANNX02000012">
    <property type="protein sequence ID" value="KYC44004.1"/>
    <property type="molecule type" value="Genomic_DNA"/>
</dbReference>
<accession>A0A139XH31</accession>
<reference evidence="2 3" key="1">
    <citation type="journal article" date="2013" name="Genome Biol. Evol.">
        <title>Genomes of Stigonematalean cyanobacteria (subsection V) and the evolution of oxygenic photosynthesis from prokaryotes to plastids.</title>
        <authorList>
            <person name="Dagan T."/>
            <person name="Roettger M."/>
            <person name="Stucken K."/>
            <person name="Landan G."/>
            <person name="Koch R."/>
            <person name="Major P."/>
            <person name="Gould S.B."/>
            <person name="Goremykin V.V."/>
            <person name="Rippka R."/>
            <person name="Tandeau de Marsac N."/>
            <person name="Gugger M."/>
            <person name="Lockhart P.J."/>
            <person name="Allen J.F."/>
            <person name="Brune I."/>
            <person name="Maus I."/>
            <person name="Puhler A."/>
            <person name="Martin W.F."/>
        </authorList>
    </citation>
    <scope>NUCLEOTIDE SEQUENCE [LARGE SCALE GENOMIC DNA]</scope>
    <source>
        <strain evidence="2 3">PCC 7110</strain>
    </source>
</reference>
<dbReference type="PANTHER" id="PTHR34047:SF8">
    <property type="entry name" value="PROTEIN YKFC"/>
    <property type="match status" value="1"/>
</dbReference>
<feature type="domain" description="Reverse transcriptase" evidence="1">
    <location>
        <begin position="90"/>
        <end position="310"/>
    </location>
</feature>
<dbReference type="InterPro" id="IPR003615">
    <property type="entry name" value="HNH_nuc"/>
</dbReference>
<dbReference type="PROSITE" id="PS50878">
    <property type="entry name" value="RT_POL"/>
    <property type="match status" value="1"/>
</dbReference>
<dbReference type="InterPro" id="IPR013087">
    <property type="entry name" value="Znf_C2H2_type"/>
</dbReference>
<dbReference type="CDD" id="cd00085">
    <property type="entry name" value="HNHc"/>
    <property type="match status" value="1"/>
</dbReference>
<dbReference type="InterPro" id="IPR043502">
    <property type="entry name" value="DNA/RNA_pol_sf"/>
</dbReference>